<dbReference type="GeneID" id="70244861"/>
<feature type="compositionally biased region" description="Polar residues" evidence="1">
    <location>
        <begin position="79"/>
        <end position="94"/>
    </location>
</feature>
<proteinExistence type="predicted"/>
<dbReference type="RefSeq" id="XP_046066201.1">
    <property type="nucleotide sequence ID" value="XM_046214574.1"/>
</dbReference>
<dbReference type="Proteomes" id="UP001201262">
    <property type="component" value="Unassembled WGS sequence"/>
</dbReference>
<gene>
    <name evidence="2" type="ORF">BGW36DRAFT_364655</name>
</gene>
<dbReference type="EMBL" id="JAJTJA010000014">
    <property type="protein sequence ID" value="KAH8689918.1"/>
    <property type="molecule type" value="Genomic_DNA"/>
</dbReference>
<feature type="region of interest" description="Disordered" evidence="1">
    <location>
        <begin position="75"/>
        <end position="94"/>
    </location>
</feature>
<protein>
    <submittedName>
        <fullName evidence="2">Uncharacterized protein</fullName>
    </submittedName>
</protein>
<keyword evidence="3" id="KW-1185">Reference proteome</keyword>
<name>A0AAD4KFG7_9EURO</name>
<evidence type="ECO:0000313" key="3">
    <source>
        <dbReference type="Proteomes" id="UP001201262"/>
    </source>
</evidence>
<accession>A0AAD4KFG7</accession>
<evidence type="ECO:0000256" key="1">
    <source>
        <dbReference type="SAM" id="MobiDB-lite"/>
    </source>
</evidence>
<reference evidence="2" key="1">
    <citation type="submission" date="2021-12" db="EMBL/GenBank/DDBJ databases">
        <title>Convergent genome expansion in fungi linked to evolution of root-endophyte symbiosis.</title>
        <authorList>
            <consortium name="DOE Joint Genome Institute"/>
            <person name="Ke Y.-H."/>
            <person name="Bonito G."/>
            <person name="Liao H.-L."/>
            <person name="Looney B."/>
            <person name="Rojas-Flechas A."/>
            <person name="Nash J."/>
            <person name="Hameed K."/>
            <person name="Schadt C."/>
            <person name="Martin F."/>
            <person name="Crous P.W."/>
            <person name="Miettinen O."/>
            <person name="Magnuson J.K."/>
            <person name="Labbe J."/>
            <person name="Jacobson D."/>
            <person name="Doktycz M.J."/>
            <person name="Veneault-Fourrey C."/>
            <person name="Kuo A."/>
            <person name="Mondo S."/>
            <person name="Calhoun S."/>
            <person name="Riley R."/>
            <person name="Ohm R."/>
            <person name="LaButti K."/>
            <person name="Andreopoulos B."/>
            <person name="Pangilinan J."/>
            <person name="Nolan M."/>
            <person name="Tritt A."/>
            <person name="Clum A."/>
            <person name="Lipzen A."/>
            <person name="Daum C."/>
            <person name="Barry K."/>
            <person name="Grigoriev I.V."/>
            <person name="Vilgalys R."/>
        </authorList>
    </citation>
    <scope>NUCLEOTIDE SEQUENCE</scope>
    <source>
        <strain evidence="2">PMI_201</strain>
    </source>
</reference>
<sequence>MQHTPRQIIPKGPIDNTQQEAMDIKCGKTIREFSSRSLTAIETYTGIASITPAPNYTHMCWLIGSIKNQKALLKEPYKPSSQGDYPKSYQPSSCISSDNGTVLEKSALRQWGKLFVEGGT</sequence>
<dbReference type="AlphaFoldDB" id="A0AAD4KFG7"/>
<evidence type="ECO:0000313" key="2">
    <source>
        <dbReference type="EMBL" id="KAH8689918.1"/>
    </source>
</evidence>
<organism evidence="2 3">
    <name type="scientific">Talaromyces proteolyticus</name>
    <dbReference type="NCBI Taxonomy" id="1131652"/>
    <lineage>
        <taxon>Eukaryota</taxon>
        <taxon>Fungi</taxon>
        <taxon>Dikarya</taxon>
        <taxon>Ascomycota</taxon>
        <taxon>Pezizomycotina</taxon>
        <taxon>Eurotiomycetes</taxon>
        <taxon>Eurotiomycetidae</taxon>
        <taxon>Eurotiales</taxon>
        <taxon>Trichocomaceae</taxon>
        <taxon>Talaromyces</taxon>
        <taxon>Talaromyces sect. Bacilispori</taxon>
    </lineage>
</organism>
<comment type="caution">
    <text evidence="2">The sequence shown here is derived from an EMBL/GenBank/DDBJ whole genome shotgun (WGS) entry which is preliminary data.</text>
</comment>